<dbReference type="InterPro" id="IPR004353">
    <property type="entry name" value="Mon1"/>
</dbReference>
<dbReference type="Proteomes" id="UP000095283">
    <property type="component" value="Unplaced"/>
</dbReference>
<dbReference type="Pfam" id="PF19037">
    <property type="entry name" value="Fuz_longin_2"/>
    <property type="match status" value="1"/>
</dbReference>
<dbReference type="GO" id="GO:0032510">
    <property type="term" value="P:endosome to lysosome transport via multivesicular body sorting pathway"/>
    <property type="evidence" value="ECO:0007669"/>
    <property type="project" value="TreeGrafter"/>
</dbReference>
<evidence type="ECO:0000313" key="3">
    <source>
        <dbReference type="Proteomes" id="UP000095283"/>
    </source>
</evidence>
<protein>
    <recommendedName>
        <fullName evidence="1">Vacuolar fusion protein MON1 homolog</fullName>
    </recommendedName>
</protein>
<dbReference type="AlphaFoldDB" id="A0A1I7XS23"/>
<name>A0A1I7XS23_HETBA</name>
<evidence type="ECO:0000256" key="1">
    <source>
        <dbReference type="RuleBase" id="RU367048"/>
    </source>
</evidence>
<reference evidence="4" key="1">
    <citation type="submission" date="2016-11" db="UniProtKB">
        <authorList>
            <consortium name="WormBaseParasite"/>
        </authorList>
    </citation>
    <scope>IDENTIFICATION</scope>
</reference>
<dbReference type="GO" id="GO:0035658">
    <property type="term" value="C:Mon1-Ccz1 complex"/>
    <property type="evidence" value="ECO:0007669"/>
    <property type="project" value="TreeGrafter"/>
</dbReference>
<dbReference type="GO" id="GO:0006623">
    <property type="term" value="P:protein targeting to vacuole"/>
    <property type="evidence" value="ECO:0007669"/>
    <property type="project" value="UniProtKB-UniRule"/>
</dbReference>
<dbReference type="PANTHER" id="PTHR13027">
    <property type="entry name" value="SAND PROTEIN-RELATED"/>
    <property type="match status" value="1"/>
</dbReference>
<feature type="domain" description="FUZ/MON1/HPS1 second Longin" evidence="2">
    <location>
        <begin position="129"/>
        <end position="220"/>
    </location>
</feature>
<evidence type="ECO:0000259" key="2">
    <source>
        <dbReference type="Pfam" id="PF19037"/>
    </source>
</evidence>
<keyword evidence="3" id="KW-1185">Reference proteome</keyword>
<dbReference type="WBParaSite" id="Hba_20288">
    <property type="protein sequence ID" value="Hba_20288"/>
    <property type="gene ID" value="Hba_20288"/>
</dbReference>
<proteinExistence type="inferred from homology"/>
<evidence type="ECO:0000313" key="4">
    <source>
        <dbReference type="WBParaSite" id="Hba_20288"/>
    </source>
</evidence>
<dbReference type="InterPro" id="IPR043971">
    <property type="entry name" value="FUZ/MON1/HPS1_longin_2"/>
</dbReference>
<dbReference type="PANTHER" id="PTHR13027:SF7">
    <property type="entry name" value="VACUOLAR FUSION PROTEIN MON1 HOMOLOG"/>
    <property type="match status" value="1"/>
</dbReference>
<organism evidence="3 4">
    <name type="scientific">Heterorhabditis bacteriophora</name>
    <name type="common">Entomopathogenic nematode worm</name>
    <dbReference type="NCBI Taxonomy" id="37862"/>
    <lineage>
        <taxon>Eukaryota</taxon>
        <taxon>Metazoa</taxon>
        <taxon>Ecdysozoa</taxon>
        <taxon>Nematoda</taxon>
        <taxon>Chromadorea</taxon>
        <taxon>Rhabditida</taxon>
        <taxon>Rhabditina</taxon>
        <taxon>Rhabditomorpha</taxon>
        <taxon>Strongyloidea</taxon>
        <taxon>Heterorhabditidae</taxon>
        <taxon>Heterorhabditis</taxon>
    </lineage>
</organism>
<sequence>MNEIEAPGESSAADISTFNQSTTNVSVTQIELEDDDTDIIPISEDCVLDKLAEYPYQVFVLSEYGRPIFVSNNRLKSIHRYMESCVSSWRADISLFQSAIRIIPMQPSDRDYLSSTMSSCISAAKLDGVLFGLMIAHRQIATIVRLKRYVIHPRDTHILINLITGNSSLQISEAQTWTPICLPYFNDSGFMYAYIAFPWEGSAACLILLSVKKDHFDPLNDVIILCIEVYEKYTNTMLDYVNFRLKKESLKN</sequence>
<comment type="function">
    <text evidence="1">Plays an important role in membrane trafficking through the secretory apparatus.</text>
</comment>
<comment type="similarity">
    <text evidence="1">Belongs to the MON1/SAND family.</text>
</comment>
<accession>A0A1I7XS23</accession>